<dbReference type="InterPro" id="IPR021109">
    <property type="entry name" value="Peptidase_aspartic_dom_sf"/>
</dbReference>
<feature type="domain" description="Retropepsin-like aspartic endopeptidase" evidence="2">
    <location>
        <begin position="32"/>
        <end position="166"/>
    </location>
</feature>
<evidence type="ECO:0000313" key="6">
    <source>
        <dbReference type="Proteomes" id="UP001486808"/>
    </source>
</evidence>
<dbReference type="Gene3D" id="2.40.70.10">
    <property type="entry name" value="Acid Proteases"/>
    <property type="match status" value="1"/>
</dbReference>
<dbReference type="STRING" id="472181.SAMN05216271_1143"/>
<dbReference type="Pfam" id="PF05618">
    <property type="entry name" value="Zn_protease"/>
    <property type="match status" value="1"/>
</dbReference>
<dbReference type="Proteomes" id="UP001486808">
    <property type="component" value="Unassembled WGS sequence"/>
</dbReference>
<dbReference type="AlphaFoldDB" id="A0A1H1PEH0"/>
<dbReference type="EMBL" id="LT629763">
    <property type="protein sequence ID" value="SDS09534.1"/>
    <property type="molecule type" value="Genomic_DNA"/>
</dbReference>
<dbReference type="RefSeq" id="WP_092284654.1">
    <property type="nucleotide sequence ID" value="NZ_BAABWD010000001.1"/>
</dbReference>
<proteinExistence type="predicted"/>
<name>A0A1H1PEH0_9GAMM</name>
<feature type="signal peptide" evidence="1">
    <location>
        <begin position="1"/>
        <end position="26"/>
    </location>
</feature>
<dbReference type="PANTHER" id="PTHR38037">
    <property type="entry name" value="ZN_PROTEASE DOMAIN-CONTAINING PROTEIN"/>
    <property type="match status" value="1"/>
</dbReference>
<organism evidence="4 5">
    <name type="scientific">Halopseudomonas sabulinigri</name>
    <dbReference type="NCBI Taxonomy" id="472181"/>
    <lineage>
        <taxon>Bacteria</taxon>
        <taxon>Pseudomonadati</taxon>
        <taxon>Pseudomonadota</taxon>
        <taxon>Gammaproteobacteria</taxon>
        <taxon>Pseudomonadales</taxon>
        <taxon>Pseudomonadaceae</taxon>
        <taxon>Halopseudomonas</taxon>
    </lineage>
</organism>
<dbReference type="SUPFAM" id="SSF50630">
    <property type="entry name" value="Acid proteases"/>
    <property type="match status" value="1"/>
</dbReference>
<gene>
    <name evidence="3" type="ORF">NBRC116187_08930</name>
    <name evidence="4" type="ORF">SAMN05216271_1143</name>
</gene>
<keyword evidence="1" id="KW-0732">Signal</keyword>
<keyword evidence="6" id="KW-1185">Reference proteome</keyword>
<keyword evidence="3" id="KW-0378">Hydrolase</keyword>
<keyword evidence="3" id="KW-0645">Protease</keyword>
<dbReference type="InterPro" id="IPR008503">
    <property type="entry name" value="Asp_endopeptidase"/>
</dbReference>
<dbReference type="EMBL" id="BAABWD010000001">
    <property type="protein sequence ID" value="GAA6130533.1"/>
    <property type="molecule type" value="Genomic_DNA"/>
</dbReference>
<evidence type="ECO:0000313" key="5">
    <source>
        <dbReference type="Proteomes" id="UP000243413"/>
    </source>
</evidence>
<reference evidence="4" key="1">
    <citation type="submission" date="2016-10" db="EMBL/GenBank/DDBJ databases">
        <authorList>
            <person name="de Groot N.N."/>
        </authorList>
    </citation>
    <scope>NUCLEOTIDE SEQUENCE [LARGE SCALE GENOMIC DNA]</scope>
    <source>
        <strain evidence="4">JCM 14963</strain>
    </source>
</reference>
<reference evidence="3 6" key="3">
    <citation type="submission" date="2024-04" db="EMBL/GenBank/DDBJ databases">
        <title>Draft genome sequence of Halopseudomonas sabulinigri NBRC 116187.</title>
        <authorList>
            <person name="Miyakawa T."/>
            <person name="Kusuya Y."/>
            <person name="Miura T."/>
        </authorList>
    </citation>
    <scope>NUCLEOTIDE SEQUENCE [LARGE SCALE GENOMIC DNA]</scope>
    <source>
        <strain evidence="3 6">4NH20-0042</strain>
    </source>
</reference>
<accession>A0A1H1PEH0</accession>
<dbReference type="GO" id="GO:0008233">
    <property type="term" value="F:peptidase activity"/>
    <property type="evidence" value="ECO:0007669"/>
    <property type="project" value="UniProtKB-KW"/>
</dbReference>
<evidence type="ECO:0000313" key="4">
    <source>
        <dbReference type="EMBL" id="SDS09534.1"/>
    </source>
</evidence>
<evidence type="ECO:0000256" key="1">
    <source>
        <dbReference type="SAM" id="SignalP"/>
    </source>
</evidence>
<dbReference type="OrthoDB" id="8546610at2"/>
<dbReference type="GO" id="GO:0006508">
    <property type="term" value="P:proteolysis"/>
    <property type="evidence" value="ECO:0007669"/>
    <property type="project" value="UniProtKB-KW"/>
</dbReference>
<sequence length="174" mass="19390">MHHLLKKSLVPALAIAALGASAISHADTAKPLGWVEEGVIMPEDLTVKFKLDSGALTSSMHAEDIERFEKNGEDWVRFRVELQDINTEETVASTFERPLERNLKVRGAGGSEERPVVKMDVCVGNEMLKEEFSLRDRNNMHYPVLLGRRTLNELGPVDTSRTFTTKPACNSEQA</sequence>
<dbReference type="PANTHER" id="PTHR38037:SF2">
    <property type="entry name" value="ATP-DEPENDENT ZINC PROTEASE DOMAIN-CONTAINING PROTEIN-RELATED"/>
    <property type="match status" value="1"/>
</dbReference>
<feature type="chain" id="PRO_5009256532" evidence="1">
    <location>
        <begin position="27"/>
        <end position="174"/>
    </location>
</feature>
<evidence type="ECO:0000259" key="2">
    <source>
        <dbReference type="Pfam" id="PF05618"/>
    </source>
</evidence>
<dbReference type="Proteomes" id="UP000243413">
    <property type="component" value="Chromosome I"/>
</dbReference>
<protein>
    <submittedName>
        <fullName evidence="3">ATP-dependent zinc protease</fullName>
    </submittedName>
    <submittedName>
        <fullName evidence="4">Uncharacterized conserved protein</fullName>
    </submittedName>
</protein>
<reference evidence="5" key="2">
    <citation type="submission" date="2016-10" db="EMBL/GenBank/DDBJ databases">
        <authorList>
            <person name="Varghese N."/>
            <person name="Submissions S."/>
        </authorList>
    </citation>
    <scope>NUCLEOTIDE SEQUENCE [LARGE SCALE GENOMIC DNA]</scope>
    <source>
        <strain evidence="5">JCM 14963</strain>
    </source>
</reference>
<evidence type="ECO:0000313" key="3">
    <source>
        <dbReference type="EMBL" id="GAA6130533.1"/>
    </source>
</evidence>